<dbReference type="InterPro" id="IPR004821">
    <property type="entry name" value="Cyt_trans-like"/>
</dbReference>
<keyword evidence="5 11" id="KW-0808">Transferase</keyword>
<evidence type="ECO:0000256" key="9">
    <source>
        <dbReference type="ARBA" id="ARBA00023027"/>
    </source>
</evidence>
<evidence type="ECO:0000313" key="14">
    <source>
        <dbReference type="Proteomes" id="UP001595758"/>
    </source>
</evidence>
<comment type="function">
    <text evidence="1 11">Catalyzes the reversible adenylation of nicotinate mononucleotide (NaMN) to nicotinic acid adenine dinucleotide (NaAD).</text>
</comment>
<dbReference type="HAMAP" id="MF_00244">
    <property type="entry name" value="NaMN_adenylyltr"/>
    <property type="match status" value="1"/>
</dbReference>
<keyword evidence="14" id="KW-1185">Reference proteome</keyword>
<dbReference type="EMBL" id="JBHSAB010000001">
    <property type="protein sequence ID" value="MFC3907572.1"/>
    <property type="molecule type" value="Genomic_DNA"/>
</dbReference>
<dbReference type="CDD" id="cd02165">
    <property type="entry name" value="NMNAT"/>
    <property type="match status" value="1"/>
</dbReference>
<dbReference type="EC" id="2.7.7.18" evidence="11"/>
<dbReference type="RefSeq" id="WP_382340064.1">
    <property type="nucleotide sequence ID" value="NZ_JBHSAB010000001.1"/>
</dbReference>
<evidence type="ECO:0000313" key="13">
    <source>
        <dbReference type="EMBL" id="MFC3907572.1"/>
    </source>
</evidence>
<comment type="similarity">
    <text evidence="3 11">Belongs to the NadD family.</text>
</comment>
<evidence type="ECO:0000256" key="5">
    <source>
        <dbReference type="ARBA" id="ARBA00022679"/>
    </source>
</evidence>
<evidence type="ECO:0000256" key="11">
    <source>
        <dbReference type="HAMAP-Rule" id="MF_00244"/>
    </source>
</evidence>
<evidence type="ECO:0000256" key="1">
    <source>
        <dbReference type="ARBA" id="ARBA00002324"/>
    </source>
</evidence>
<proteinExistence type="inferred from homology"/>
<sequence length="217" mass="25195">MHNLIIFGGTFDPIHNGHLNTAINIQQQFQFERFIFLPCKTPVLKNNAQATPEQRLAMLSLAIADKADNYHFEIDNREIKRESPSYMVTTLEDYRRQLGNDIAITLLVGADSFLQLPKWHHWQELIKLAHIMVMDRPHSVLTSLQEPLDSFFNQHVTDLPHELKTRSYGFIYRYNAGSYDISSTAVREELRGRRESVSVPAGVVEYIRRHQLYFPSP</sequence>
<comment type="caution">
    <text evidence="13">The sequence shown here is derived from an EMBL/GenBank/DDBJ whole genome shotgun (WGS) entry which is preliminary data.</text>
</comment>
<gene>
    <name evidence="11 13" type="primary">nadD</name>
    <name evidence="13" type="ORF">ACFORL_00580</name>
</gene>
<evidence type="ECO:0000256" key="8">
    <source>
        <dbReference type="ARBA" id="ARBA00022840"/>
    </source>
</evidence>
<dbReference type="NCBIfam" id="TIGR00482">
    <property type="entry name" value="nicotinate (nicotinamide) nucleotide adenylyltransferase"/>
    <property type="match status" value="1"/>
</dbReference>
<keyword evidence="9 11" id="KW-0520">NAD</keyword>
<dbReference type="GO" id="GO:0004515">
    <property type="term" value="F:nicotinate-nucleotide adenylyltransferase activity"/>
    <property type="evidence" value="ECO:0007669"/>
    <property type="project" value="UniProtKB-EC"/>
</dbReference>
<dbReference type="Pfam" id="PF01467">
    <property type="entry name" value="CTP_transf_like"/>
    <property type="match status" value="1"/>
</dbReference>
<evidence type="ECO:0000256" key="10">
    <source>
        <dbReference type="ARBA" id="ARBA00048721"/>
    </source>
</evidence>
<evidence type="ECO:0000256" key="4">
    <source>
        <dbReference type="ARBA" id="ARBA00022642"/>
    </source>
</evidence>
<dbReference type="PANTHER" id="PTHR39321">
    <property type="entry name" value="NICOTINATE-NUCLEOTIDE ADENYLYLTRANSFERASE-RELATED"/>
    <property type="match status" value="1"/>
</dbReference>
<keyword evidence="7 11" id="KW-0547">Nucleotide-binding</keyword>
<evidence type="ECO:0000256" key="2">
    <source>
        <dbReference type="ARBA" id="ARBA00005019"/>
    </source>
</evidence>
<organism evidence="13 14">
    <name type="scientific">Legionella dresdenensis</name>
    <dbReference type="NCBI Taxonomy" id="450200"/>
    <lineage>
        <taxon>Bacteria</taxon>
        <taxon>Pseudomonadati</taxon>
        <taxon>Pseudomonadota</taxon>
        <taxon>Gammaproteobacteria</taxon>
        <taxon>Legionellales</taxon>
        <taxon>Legionellaceae</taxon>
        <taxon>Legionella</taxon>
    </lineage>
</organism>
<comment type="pathway">
    <text evidence="2 11">Cofactor biosynthesis; NAD(+) biosynthesis; deamido-NAD(+) from nicotinate D-ribonucleotide: step 1/1.</text>
</comment>
<name>A0ABV8CBU8_9GAMM</name>
<dbReference type="PANTHER" id="PTHR39321:SF3">
    <property type="entry name" value="PHOSPHOPANTETHEINE ADENYLYLTRANSFERASE"/>
    <property type="match status" value="1"/>
</dbReference>
<dbReference type="InterPro" id="IPR014729">
    <property type="entry name" value="Rossmann-like_a/b/a_fold"/>
</dbReference>
<dbReference type="Proteomes" id="UP001595758">
    <property type="component" value="Unassembled WGS sequence"/>
</dbReference>
<evidence type="ECO:0000256" key="3">
    <source>
        <dbReference type="ARBA" id="ARBA00009014"/>
    </source>
</evidence>
<dbReference type="NCBIfam" id="NF000839">
    <property type="entry name" value="PRK00071.1-1"/>
    <property type="match status" value="1"/>
</dbReference>
<reference evidence="14" key="1">
    <citation type="journal article" date="2019" name="Int. J. Syst. Evol. Microbiol.">
        <title>The Global Catalogue of Microorganisms (GCM) 10K type strain sequencing project: providing services to taxonomists for standard genome sequencing and annotation.</title>
        <authorList>
            <consortium name="The Broad Institute Genomics Platform"/>
            <consortium name="The Broad Institute Genome Sequencing Center for Infectious Disease"/>
            <person name="Wu L."/>
            <person name="Ma J."/>
        </authorList>
    </citation>
    <scope>NUCLEOTIDE SEQUENCE [LARGE SCALE GENOMIC DNA]</scope>
    <source>
        <strain evidence="14">CCUG 59858</strain>
    </source>
</reference>
<evidence type="ECO:0000256" key="6">
    <source>
        <dbReference type="ARBA" id="ARBA00022695"/>
    </source>
</evidence>
<protein>
    <recommendedName>
        <fullName evidence="11">Probable nicotinate-nucleotide adenylyltransferase</fullName>
        <ecNumber evidence="11">2.7.7.18</ecNumber>
    </recommendedName>
    <alternativeName>
        <fullName evidence="11">Deamido-NAD(+) diphosphorylase</fullName>
    </alternativeName>
    <alternativeName>
        <fullName evidence="11">Deamido-NAD(+) pyrophosphorylase</fullName>
    </alternativeName>
    <alternativeName>
        <fullName evidence="11">Nicotinate mononucleotide adenylyltransferase</fullName>
        <shortName evidence="11">NaMN adenylyltransferase</shortName>
    </alternativeName>
</protein>
<evidence type="ECO:0000256" key="7">
    <source>
        <dbReference type="ARBA" id="ARBA00022741"/>
    </source>
</evidence>
<evidence type="ECO:0000259" key="12">
    <source>
        <dbReference type="Pfam" id="PF01467"/>
    </source>
</evidence>
<dbReference type="InterPro" id="IPR005248">
    <property type="entry name" value="NadD/NMNAT"/>
</dbReference>
<comment type="catalytic activity">
    <reaction evidence="10 11">
        <text>nicotinate beta-D-ribonucleotide + ATP + H(+) = deamido-NAD(+) + diphosphate</text>
        <dbReference type="Rhea" id="RHEA:22860"/>
        <dbReference type="ChEBI" id="CHEBI:15378"/>
        <dbReference type="ChEBI" id="CHEBI:30616"/>
        <dbReference type="ChEBI" id="CHEBI:33019"/>
        <dbReference type="ChEBI" id="CHEBI:57502"/>
        <dbReference type="ChEBI" id="CHEBI:58437"/>
        <dbReference type="EC" id="2.7.7.18"/>
    </reaction>
</comment>
<keyword evidence="4 11" id="KW-0662">Pyridine nucleotide biosynthesis</keyword>
<feature type="domain" description="Cytidyltransferase-like" evidence="12">
    <location>
        <begin position="6"/>
        <end position="188"/>
    </location>
</feature>
<keyword evidence="8 11" id="KW-0067">ATP-binding</keyword>
<keyword evidence="6 11" id="KW-0548">Nucleotidyltransferase</keyword>
<dbReference type="NCBIfam" id="TIGR00125">
    <property type="entry name" value="cyt_tran_rel"/>
    <property type="match status" value="1"/>
</dbReference>
<dbReference type="Gene3D" id="3.40.50.620">
    <property type="entry name" value="HUPs"/>
    <property type="match status" value="1"/>
</dbReference>
<dbReference type="SUPFAM" id="SSF52374">
    <property type="entry name" value="Nucleotidylyl transferase"/>
    <property type="match status" value="1"/>
</dbReference>
<accession>A0ABV8CBU8</accession>